<evidence type="ECO:0000256" key="1">
    <source>
        <dbReference type="SAM" id="MobiDB-lite"/>
    </source>
</evidence>
<evidence type="ECO:0000313" key="2">
    <source>
        <dbReference type="EMBL" id="VDO02933.1"/>
    </source>
</evidence>
<reference evidence="2 3" key="1">
    <citation type="submission" date="2018-11" db="EMBL/GenBank/DDBJ databases">
        <authorList>
            <consortium name="Pathogen Informatics"/>
        </authorList>
    </citation>
    <scope>NUCLEOTIDE SEQUENCE [LARGE SCALE GENOMIC DNA]</scope>
</reference>
<dbReference type="AlphaFoldDB" id="A0A3P7T5B1"/>
<dbReference type="Proteomes" id="UP000278807">
    <property type="component" value="Unassembled WGS sequence"/>
</dbReference>
<sequence length="55" mass="5838">MSTSLPTHQSSTHSTPPPALFFPVSPVAPPSSFTLIAMPVDSPHPQKLFPQVPCV</sequence>
<evidence type="ECO:0000313" key="3">
    <source>
        <dbReference type="Proteomes" id="UP000278807"/>
    </source>
</evidence>
<protein>
    <submittedName>
        <fullName evidence="2">Uncharacterized protein</fullName>
    </submittedName>
</protein>
<name>A0A3P7T5B1_RODNA</name>
<keyword evidence="3" id="KW-1185">Reference proteome</keyword>
<feature type="compositionally biased region" description="Polar residues" evidence="1">
    <location>
        <begin position="1"/>
        <end position="14"/>
    </location>
</feature>
<organism evidence="2 3">
    <name type="scientific">Rodentolepis nana</name>
    <name type="common">Dwarf tapeworm</name>
    <name type="synonym">Hymenolepis nana</name>
    <dbReference type="NCBI Taxonomy" id="102285"/>
    <lineage>
        <taxon>Eukaryota</taxon>
        <taxon>Metazoa</taxon>
        <taxon>Spiralia</taxon>
        <taxon>Lophotrochozoa</taxon>
        <taxon>Platyhelminthes</taxon>
        <taxon>Cestoda</taxon>
        <taxon>Eucestoda</taxon>
        <taxon>Cyclophyllidea</taxon>
        <taxon>Hymenolepididae</taxon>
        <taxon>Rodentolepis</taxon>
    </lineage>
</organism>
<dbReference type="EMBL" id="UZAE01010244">
    <property type="protein sequence ID" value="VDO02933.1"/>
    <property type="molecule type" value="Genomic_DNA"/>
</dbReference>
<gene>
    <name evidence="2" type="ORF">HNAJ_LOCUS7073</name>
</gene>
<proteinExistence type="predicted"/>
<feature type="region of interest" description="Disordered" evidence="1">
    <location>
        <begin position="1"/>
        <end position="21"/>
    </location>
</feature>
<accession>A0A3P7T5B1</accession>